<name>A0A0L0H3I2_9ENTR</name>
<keyword evidence="1" id="KW-1188">Viral release from host cell</keyword>
<dbReference type="RefSeq" id="WP_049855576.1">
    <property type="nucleotide sequence ID" value="NZ_JNGI01000007.1"/>
</dbReference>
<dbReference type="InterPro" id="IPR009057">
    <property type="entry name" value="Homeodomain-like_sf"/>
</dbReference>
<comment type="caution">
    <text evidence="4">The sequence shown here is derived from an EMBL/GenBank/DDBJ whole genome shotgun (WGS) entry which is preliminary data.</text>
</comment>
<accession>A0A0L0H3I2</accession>
<organism evidence="4 5">
    <name type="scientific">Trabulsiella odontotermitis</name>
    <dbReference type="NCBI Taxonomy" id="379893"/>
    <lineage>
        <taxon>Bacteria</taxon>
        <taxon>Pseudomonadati</taxon>
        <taxon>Pseudomonadota</taxon>
        <taxon>Gammaproteobacteria</taxon>
        <taxon>Enterobacterales</taxon>
        <taxon>Enterobacteriaceae</taxon>
        <taxon>Trabulsiella</taxon>
    </lineage>
</organism>
<dbReference type="AlphaFoldDB" id="A0A0L0H3I2"/>
<gene>
    <name evidence="4" type="ORF">GM31_21815</name>
</gene>
<feature type="domain" description="Terminase ATPase subunit N-terminal" evidence="2">
    <location>
        <begin position="8"/>
        <end position="65"/>
    </location>
</feature>
<dbReference type="Proteomes" id="UP000037393">
    <property type="component" value="Unassembled WGS sequence"/>
</dbReference>
<dbReference type="Gene3D" id="3.30.420.240">
    <property type="match status" value="1"/>
</dbReference>
<dbReference type="InterPro" id="IPR035421">
    <property type="entry name" value="Terminase_6C"/>
</dbReference>
<dbReference type="Pfam" id="PF03237">
    <property type="entry name" value="Terminase_6N"/>
    <property type="match status" value="1"/>
</dbReference>
<dbReference type="EMBL" id="JNGI01000007">
    <property type="protein sequence ID" value="KNC95752.1"/>
    <property type="molecule type" value="Genomic_DNA"/>
</dbReference>
<sequence>MSKRYSPEIKAAARSLYLKRMTPQEIARELNLPSQRIIYYWAEKGNWQSQLSAEMVEDAISRRIVLLTERNGKTEMEMNELDRLVGHHIKLIIQRDKHAEKMVQLQLEETKQRNGTQEEKKERKRRANDVAGLTADSFKEFVDKKLFGYQKIIREAKKYRIRNILKSRQVGLTWYFAFEAFEDAVINGTNQAFLSASRAQAELFRAYIIRFAWELFELKLTGNPITLSNGAQLTFLSTNASTAQGSSANIYVDEIFWIPDFTRVSNVVSATATHKKFRKTYFSTPSAKSHQAYPFWTGDTWRKGKKERENVLFPDEAQMRDGGVMCPDRQWRYIVTLEDACKMGLEEHVDINELREENSEDAFNMLYMCQFVDDKDSVFSFAKVESCGADPATWEDFDPAAARPFGNRETWAGYDPSRTGDNATFVVLAVPVLAVERYRVLQRWSWRGMSFRWQAEQIKNIKGQYHMTYIGIDVTGIGRGVYEQVEEFAPREVRAITYNVETKNRLVLKMIDLVDGNRIEWDEGQLDIAASFMTIRRTVTASGNAMTFVATRTESTGHADVFFAIAHAMDNEPLNYDKKRKSTWSFSH</sequence>
<evidence type="ECO:0000313" key="4">
    <source>
        <dbReference type="EMBL" id="KNC95752.1"/>
    </source>
</evidence>
<dbReference type="SUPFAM" id="SSF46689">
    <property type="entry name" value="Homeodomain-like"/>
    <property type="match status" value="1"/>
</dbReference>
<dbReference type="InterPro" id="IPR010332">
    <property type="entry name" value="ATPase_terminase-su_N"/>
</dbReference>
<dbReference type="Gene3D" id="3.40.50.300">
    <property type="entry name" value="P-loop containing nucleotide triphosphate hydrolases"/>
    <property type="match status" value="1"/>
</dbReference>
<dbReference type="Pfam" id="PF06056">
    <property type="entry name" value="Terminase_5"/>
    <property type="match status" value="1"/>
</dbReference>
<protein>
    <submittedName>
        <fullName evidence="4">Terminase</fullName>
    </submittedName>
</protein>
<dbReference type="OrthoDB" id="8553810at2"/>
<reference evidence="4 5" key="1">
    <citation type="journal article" date="2015" name="Appl. Environ. Microbiol.">
        <title>The Enterobacterium Trabulsiella odontotermitis Presents Novel Adaptations Related to Its Association with Fungus-Growing Termites.</title>
        <authorList>
            <person name="Sapountzis P."/>
            <person name="Gruntjes T."/>
            <person name="Otani S."/>
            <person name="Estevez J."/>
            <person name="da Costa R.R."/>
            <person name="Plunkett G.3rd."/>
            <person name="Perna N.T."/>
            <person name="Poulsen M."/>
        </authorList>
    </citation>
    <scope>NUCLEOTIDE SEQUENCE [LARGE SCALE GENOMIC DNA]</scope>
    <source>
        <strain evidence="4 5">12</strain>
    </source>
</reference>
<dbReference type="PATRIC" id="fig|379893.4.peg.4421"/>
<evidence type="ECO:0000259" key="3">
    <source>
        <dbReference type="Pfam" id="PF17289"/>
    </source>
</evidence>
<proteinExistence type="predicted"/>
<keyword evidence="5" id="KW-1185">Reference proteome</keyword>
<evidence type="ECO:0000259" key="2">
    <source>
        <dbReference type="Pfam" id="PF06056"/>
    </source>
</evidence>
<dbReference type="InterPro" id="IPR027417">
    <property type="entry name" value="P-loop_NTPase"/>
</dbReference>
<feature type="domain" description="Terminase large subunit gp17-like C-terminal" evidence="3">
    <location>
        <begin position="413"/>
        <end position="571"/>
    </location>
</feature>
<evidence type="ECO:0000313" key="5">
    <source>
        <dbReference type="Proteomes" id="UP000037393"/>
    </source>
</evidence>
<evidence type="ECO:0000256" key="1">
    <source>
        <dbReference type="ARBA" id="ARBA00022612"/>
    </source>
</evidence>
<dbReference type="Pfam" id="PF17289">
    <property type="entry name" value="Terminase_6C"/>
    <property type="match status" value="1"/>
</dbReference>